<dbReference type="PaxDb" id="2903-EOD17666"/>
<evidence type="ECO:0000313" key="4">
    <source>
        <dbReference type="Proteomes" id="UP000013827"/>
    </source>
</evidence>
<reference evidence="4" key="1">
    <citation type="journal article" date="2013" name="Nature">
        <title>Pan genome of the phytoplankton Emiliania underpins its global distribution.</title>
        <authorList>
            <person name="Read B.A."/>
            <person name="Kegel J."/>
            <person name="Klute M.J."/>
            <person name="Kuo A."/>
            <person name="Lefebvre S.C."/>
            <person name="Maumus F."/>
            <person name="Mayer C."/>
            <person name="Miller J."/>
            <person name="Monier A."/>
            <person name="Salamov A."/>
            <person name="Young J."/>
            <person name="Aguilar M."/>
            <person name="Claverie J.M."/>
            <person name="Frickenhaus S."/>
            <person name="Gonzalez K."/>
            <person name="Herman E.K."/>
            <person name="Lin Y.C."/>
            <person name="Napier J."/>
            <person name="Ogata H."/>
            <person name="Sarno A.F."/>
            <person name="Shmutz J."/>
            <person name="Schroeder D."/>
            <person name="de Vargas C."/>
            <person name="Verret F."/>
            <person name="von Dassow P."/>
            <person name="Valentin K."/>
            <person name="Van de Peer Y."/>
            <person name="Wheeler G."/>
            <person name="Dacks J.B."/>
            <person name="Delwiche C.F."/>
            <person name="Dyhrman S.T."/>
            <person name="Glockner G."/>
            <person name="John U."/>
            <person name="Richards T."/>
            <person name="Worden A.Z."/>
            <person name="Zhang X."/>
            <person name="Grigoriev I.V."/>
            <person name="Allen A.E."/>
            <person name="Bidle K."/>
            <person name="Borodovsky M."/>
            <person name="Bowler C."/>
            <person name="Brownlee C."/>
            <person name="Cock J.M."/>
            <person name="Elias M."/>
            <person name="Gladyshev V.N."/>
            <person name="Groth M."/>
            <person name="Guda C."/>
            <person name="Hadaegh A."/>
            <person name="Iglesias-Rodriguez M.D."/>
            <person name="Jenkins J."/>
            <person name="Jones B.M."/>
            <person name="Lawson T."/>
            <person name="Leese F."/>
            <person name="Lindquist E."/>
            <person name="Lobanov A."/>
            <person name="Lomsadze A."/>
            <person name="Malik S.B."/>
            <person name="Marsh M.E."/>
            <person name="Mackinder L."/>
            <person name="Mock T."/>
            <person name="Mueller-Roeber B."/>
            <person name="Pagarete A."/>
            <person name="Parker M."/>
            <person name="Probert I."/>
            <person name="Quesneville H."/>
            <person name="Raines C."/>
            <person name="Rensing S.A."/>
            <person name="Riano-Pachon D.M."/>
            <person name="Richier S."/>
            <person name="Rokitta S."/>
            <person name="Shiraiwa Y."/>
            <person name="Soanes D.M."/>
            <person name="van der Giezen M."/>
            <person name="Wahlund T.M."/>
            <person name="Williams B."/>
            <person name="Wilson W."/>
            <person name="Wolfe G."/>
            <person name="Wurch L.L."/>
        </authorList>
    </citation>
    <scope>NUCLEOTIDE SEQUENCE</scope>
</reference>
<dbReference type="Pfam" id="PF09348">
    <property type="entry name" value="DUF1990"/>
    <property type="match status" value="1"/>
</dbReference>
<keyword evidence="4" id="KW-1185">Reference proteome</keyword>
<dbReference type="InterPro" id="IPR018960">
    <property type="entry name" value="DUF1990"/>
</dbReference>
<dbReference type="RefSeq" id="XP_005770095.1">
    <property type="nucleotide sequence ID" value="XM_005770038.1"/>
</dbReference>
<dbReference type="PANTHER" id="PTHR34202">
    <property type="entry name" value="UPF0548 PROTEIN"/>
    <property type="match status" value="1"/>
</dbReference>
<protein>
    <recommendedName>
        <fullName evidence="2">DUF1990 domain-containing protein</fullName>
    </recommendedName>
</protein>
<accession>A0A0D3KNM5</accession>
<name>A0A0D3KNM5_EMIH1</name>
<dbReference type="KEGG" id="ehx:EMIHUDRAFT_243855"/>
<evidence type="ECO:0000256" key="1">
    <source>
        <dbReference type="SAM" id="MobiDB-lite"/>
    </source>
</evidence>
<dbReference type="Proteomes" id="UP000013827">
    <property type="component" value="Unassembled WGS sequence"/>
</dbReference>
<dbReference type="EnsemblProtists" id="EOD37360">
    <property type="protein sequence ID" value="EOD37360"/>
    <property type="gene ID" value="EMIHUDRAFT_225501"/>
</dbReference>
<dbReference type="KEGG" id="ehx:EMIHUDRAFT_225501"/>
<evidence type="ECO:0000313" key="3">
    <source>
        <dbReference type="EnsemblProtists" id="EOD37360"/>
    </source>
</evidence>
<dbReference type="HOGENOM" id="CLU_1167712_0_0_1"/>
<dbReference type="GeneID" id="17263814"/>
<feature type="region of interest" description="Disordered" evidence="1">
    <location>
        <begin position="218"/>
        <end position="238"/>
    </location>
</feature>
<organism evidence="3 4">
    <name type="scientific">Emiliania huxleyi (strain CCMP1516)</name>
    <dbReference type="NCBI Taxonomy" id="280463"/>
    <lineage>
        <taxon>Eukaryota</taxon>
        <taxon>Haptista</taxon>
        <taxon>Haptophyta</taxon>
        <taxon>Prymnesiophyceae</taxon>
        <taxon>Isochrysidales</taxon>
        <taxon>Noelaerhabdaceae</taxon>
        <taxon>Emiliania</taxon>
    </lineage>
</organism>
<dbReference type="RefSeq" id="XP_005789789.1">
    <property type="nucleotide sequence ID" value="XM_005789732.1"/>
</dbReference>
<reference evidence="3" key="2">
    <citation type="submission" date="2024-10" db="UniProtKB">
        <authorList>
            <consortium name="EnsemblProtists"/>
        </authorList>
    </citation>
    <scope>IDENTIFICATION</scope>
</reference>
<dbReference type="PANTHER" id="PTHR34202:SF1">
    <property type="entry name" value="UPF0548 PROTEIN"/>
    <property type="match status" value="1"/>
</dbReference>
<dbReference type="OMA" id="WEMHEGS"/>
<evidence type="ECO:0000259" key="2">
    <source>
        <dbReference type="Pfam" id="PF09348"/>
    </source>
</evidence>
<proteinExistence type="predicted"/>
<dbReference type="GeneID" id="17282630"/>
<dbReference type="AlphaFoldDB" id="A0A0D3KNM5"/>
<dbReference type="EnsemblProtists" id="EOD17666">
    <property type="protein sequence ID" value="EOD17666"/>
    <property type="gene ID" value="EMIHUDRAFT_243855"/>
</dbReference>
<feature type="domain" description="DUF1990" evidence="2">
    <location>
        <begin position="54"/>
        <end position="202"/>
    </location>
</feature>
<sequence>MTRLITVLLAASTDATRLHRVRPSDESLTAFAASIADRAINHDIHLARAPASGTPARSLRVIAMRVPLGHGRACWRRARRRLLSWEMHEGSTWSAVLVEDPPGRSLVTLAALPSPRLPLLWVSNPCRAVRRRVGRRRCSVGYSTLSGHLLEGEEKMDVVWSRETDEVAFEVVSHSRGAGPLGKLLFPALSSTQRRFFREQCRCMQRAAAGVQRVEPVWSSPRSAHPGHRLEAVAGVTR</sequence>
<dbReference type="eggNOG" id="ENOG502SEZ2">
    <property type="taxonomic scope" value="Eukaryota"/>
</dbReference>